<dbReference type="InterPro" id="IPR011102">
    <property type="entry name" value="Sig_transdc_His_kinase_HWE"/>
</dbReference>
<keyword evidence="4" id="KW-0808">Transferase</keyword>
<evidence type="ECO:0000256" key="5">
    <source>
        <dbReference type="ARBA" id="ARBA00022741"/>
    </source>
</evidence>
<keyword evidence="3" id="KW-0597">Phosphoprotein</keyword>
<dbReference type="Gene3D" id="3.30.450.40">
    <property type="match status" value="1"/>
</dbReference>
<dbReference type="InterPro" id="IPR035965">
    <property type="entry name" value="PAS-like_dom_sf"/>
</dbReference>
<evidence type="ECO:0000256" key="6">
    <source>
        <dbReference type="ARBA" id="ARBA00022777"/>
    </source>
</evidence>
<dbReference type="PANTHER" id="PTHR41523:SF7">
    <property type="entry name" value="HISTIDINE KINASE"/>
    <property type="match status" value="1"/>
</dbReference>
<dbReference type="InterPro" id="IPR036890">
    <property type="entry name" value="HATPase_C_sf"/>
</dbReference>
<dbReference type="EMBL" id="CP029551">
    <property type="protein sequence ID" value="AWN38227.1"/>
    <property type="molecule type" value="Genomic_DNA"/>
</dbReference>
<evidence type="ECO:0000259" key="9">
    <source>
        <dbReference type="SMART" id="SM00911"/>
    </source>
</evidence>
<dbReference type="SMART" id="SM00911">
    <property type="entry name" value="HWE_HK"/>
    <property type="match status" value="1"/>
</dbReference>
<dbReference type="SUPFAM" id="SSF55781">
    <property type="entry name" value="GAF domain-like"/>
    <property type="match status" value="1"/>
</dbReference>
<evidence type="ECO:0000313" key="11">
    <source>
        <dbReference type="Proteomes" id="UP000246058"/>
    </source>
</evidence>
<evidence type="ECO:0000313" key="10">
    <source>
        <dbReference type="EMBL" id="AWN38227.1"/>
    </source>
</evidence>
<dbReference type="SMART" id="SM00065">
    <property type="entry name" value="GAF"/>
    <property type="match status" value="1"/>
</dbReference>
<dbReference type="Gene3D" id="3.30.565.10">
    <property type="entry name" value="Histidine kinase-like ATPase, C-terminal domain"/>
    <property type="match status" value="1"/>
</dbReference>
<keyword evidence="5" id="KW-0547">Nucleotide-binding</keyword>
<proteinExistence type="predicted"/>
<feature type="domain" description="Signal transduction histidine kinase HWE region" evidence="9">
    <location>
        <begin position="315"/>
        <end position="396"/>
    </location>
</feature>
<evidence type="ECO:0000256" key="4">
    <source>
        <dbReference type="ARBA" id="ARBA00022679"/>
    </source>
</evidence>
<reference evidence="10 11" key="1">
    <citation type="submission" date="2018-05" db="EMBL/GenBank/DDBJ databases">
        <title>Complete Genome Sequence of Methylobacterium sp. 17Sr1-43.</title>
        <authorList>
            <person name="Srinivasan S."/>
        </authorList>
    </citation>
    <scope>NUCLEOTIDE SEQUENCE [LARGE SCALE GENOMIC DNA]</scope>
    <source>
        <strain evidence="10 11">17Sr1-43</strain>
    </source>
</reference>
<dbReference type="GO" id="GO:0004673">
    <property type="term" value="F:protein histidine kinase activity"/>
    <property type="evidence" value="ECO:0007669"/>
    <property type="project" value="UniProtKB-EC"/>
</dbReference>
<dbReference type="InterPro" id="IPR003018">
    <property type="entry name" value="GAF"/>
</dbReference>
<comment type="catalytic activity">
    <reaction evidence="1">
        <text>ATP + protein L-histidine = ADP + protein N-phospho-L-histidine.</text>
        <dbReference type="EC" id="2.7.13.3"/>
    </reaction>
</comment>
<evidence type="ECO:0000256" key="7">
    <source>
        <dbReference type="ARBA" id="ARBA00022840"/>
    </source>
</evidence>
<name>A0A2U8VWP2_9HYPH</name>
<evidence type="ECO:0000259" key="8">
    <source>
        <dbReference type="SMART" id="SM00065"/>
    </source>
</evidence>
<dbReference type="SUPFAM" id="SSF55785">
    <property type="entry name" value="PYP-like sensor domain (PAS domain)"/>
    <property type="match status" value="1"/>
</dbReference>
<keyword evidence="6" id="KW-0418">Kinase</keyword>
<dbReference type="Pfam" id="PF01590">
    <property type="entry name" value="GAF"/>
    <property type="match status" value="1"/>
</dbReference>
<dbReference type="InterPro" id="IPR029016">
    <property type="entry name" value="GAF-like_dom_sf"/>
</dbReference>
<dbReference type="Pfam" id="PF07536">
    <property type="entry name" value="HWE_HK"/>
    <property type="match status" value="1"/>
</dbReference>
<dbReference type="EC" id="2.7.13.3" evidence="2"/>
<dbReference type="Gene3D" id="3.30.450.20">
    <property type="entry name" value="PAS domain"/>
    <property type="match status" value="1"/>
</dbReference>
<dbReference type="InterPro" id="IPR013656">
    <property type="entry name" value="PAS_4"/>
</dbReference>
<keyword evidence="11" id="KW-1185">Reference proteome</keyword>
<dbReference type="Pfam" id="PF08448">
    <property type="entry name" value="PAS_4"/>
    <property type="match status" value="1"/>
</dbReference>
<keyword evidence="7" id="KW-0067">ATP-binding</keyword>
<dbReference type="GO" id="GO:0005524">
    <property type="term" value="F:ATP binding"/>
    <property type="evidence" value="ECO:0007669"/>
    <property type="project" value="UniProtKB-KW"/>
</dbReference>
<evidence type="ECO:0000256" key="3">
    <source>
        <dbReference type="ARBA" id="ARBA00022553"/>
    </source>
</evidence>
<feature type="domain" description="GAF" evidence="8">
    <location>
        <begin position="161"/>
        <end position="310"/>
    </location>
</feature>
<sequence>MALFEARRALLAREAEAAKLRASEAFLHSVLAASPDCIKVLDLDGRLSSMNGPGLRAMDVDAFADIAGSYWQAFWPGAGQTKARAALATARRGGTGHFEGWASTLRGVLKFWDVSVTAIRGADGKPDRLLAVSRDRTQERLAAERQAALTSLGDRLRDLADAHAVQAIVTETAGQALGLSRAAFGAVDPSGNGISFEREWTRPGQRSLVGHHRYADYGSYVDDLRRGETVVVSDVRTDPRTAATHEAPGRLDIGALVNVPAMAEGRLIGVLCLHDAAPRAWTADAVAFAQALAERARLALARIAAEEQRQLRTQEVGHRLKNILAMVQAVATQTLRSADTVAAASEVLAGRLAALGQSHDLLLDGEMGAGSIHDVVTRALPLHVDATGRFDISGPEVLVGGQVALSLSLMLHELATNAAKYGALSNAAGRVAVVWQVREAGAGARLRLTWTERGGPPVTPPARKGFGTRLIERGLAGQVGGEVELSYPPTGHVFAIEAPLAAFRAGLGAAEEAHDHP</sequence>
<organism evidence="10 11">
    <name type="scientific">Methylobacterium radiodurans</name>
    <dbReference type="NCBI Taxonomy" id="2202828"/>
    <lineage>
        <taxon>Bacteria</taxon>
        <taxon>Pseudomonadati</taxon>
        <taxon>Pseudomonadota</taxon>
        <taxon>Alphaproteobacteria</taxon>
        <taxon>Hyphomicrobiales</taxon>
        <taxon>Methylobacteriaceae</taxon>
        <taxon>Methylobacterium</taxon>
    </lineage>
</organism>
<dbReference type="Proteomes" id="UP000246058">
    <property type="component" value="Chromosome"/>
</dbReference>
<dbReference type="OrthoDB" id="341208at2"/>
<protein>
    <recommendedName>
        <fullName evidence="2">histidine kinase</fullName>
        <ecNumber evidence="2">2.7.13.3</ecNumber>
    </recommendedName>
</protein>
<gene>
    <name evidence="10" type="ORF">DK427_22845</name>
</gene>
<dbReference type="KEGG" id="meti:DK427_22845"/>
<evidence type="ECO:0000256" key="2">
    <source>
        <dbReference type="ARBA" id="ARBA00012438"/>
    </source>
</evidence>
<accession>A0A2U8VWP2</accession>
<dbReference type="AlphaFoldDB" id="A0A2U8VWP2"/>
<dbReference type="RefSeq" id="WP_109953384.1">
    <property type="nucleotide sequence ID" value="NZ_CP029551.1"/>
</dbReference>
<evidence type="ECO:0000256" key="1">
    <source>
        <dbReference type="ARBA" id="ARBA00000085"/>
    </source>
</evidence>
<dbReference type="PANTHER" id="PTHR41523">
    <property type="entry name" value="TWO-COMPONENT SYSTEM SENSOR PROTEIN"/>
    <property type="match status" value="1"/>
</dbReference>